<dbReference type="AlphaFoldDB" id="A0A4Y2M4D0"/>
<dbReference type="EMBL" id="BGPR01006784">
    <property type="protein sequence ID" value="GBN21831.1"/>
    <property type="molecule type" value="Genomic_DNA"/>
</dbReference>
<evidence type="ECO:0000313" key="2">
    <source>
        <dbReference type="Proteomes" id="UP000499080"/>
    </source>
</evidence>
<accession>A0A4Y2M4D0</accession>
<protein>
    <submittedName>
        <fullName evidence="1">Uncharacterized protein</fullName>
    </submittedName>
</protein>
<gene>
    <name evidence="1" type="ORF">AVEN_178926_1</name>
</gene>
<proteinExistence type="predicted"/>
<dbReference type="Proteomes" id="UP000499080">
    <property type="component" value="Unassembled WGS sequence"/>
</dbReference>
<organism evidence="1 2">
    <name type="scientific">Araneus ventricosus</name>
    <name type="common">Orbweaver spider</name>
    <name type="synonym">Epeira ventricosa</name>
    <dbReference type="NCBI Taxonomy" id="182803"/>
    <lineage>
        <taxon>Eukaryota</taxon>
        <taxon>Metazoa</taxon>
        <taxon>Ecdysozoa</taxon>
        <taxon>Arthropoda</taxon>
        <taxon>Chelicerata</taxon>
        <taxon>Arachnida</taxon>
        <taxon>Araneae</taxon>
        <taxon>Araneomorphae</taxon>
        <taxon>Entelegynae</taxon>
        <taxon>Araneoidea</taxon>
        <taxon>Araneidae</taxon>
        <taxon>Araneus</taxon>
    </lineage>
</organism>
<comment type="caution">
    <text evidence="1">The sequence shown here is derived from an EMBL/GenBank/DDBJ whole genome shotgun (WGS) entry which is preliminary data.</text>
</comment>
<sequence>MATVLEQLRIYTLPLCYNCVCMIYGGRRGEAYSRTGVGSTTFVAEFYEAITEQRISVIYYDVGMESMEGPWLYGNAEQRRGWSFIVVWGNWKKIQDTNDPIV</sequence>
<evidence type="ECO:0000313" key="1">
    <source>
        <dbReference type="EMBL" id="GBN21831.1"/>
    </source>
</evidence>
<reference evidence="1 2" key="1">
    <citation type="journal article" date="2019" name="Sci. Rep.">
        <title>Orb-weaving spider Araneus ventricosus genome elucidates the spidroin gene catalogue.</title>
        <authorList>
            <person name="Kono N."/>
            <person name="Nakamura H."/>
            <person name="Ohtoshi R."/>
            <person name="Moran D.A.P."/>
            <person name="Shinohara A."/>
            <person name="Yoshida Y."/>
            <person name="Fujiwara M."/>
            <person name="Mori M."/>
            <person name="Tomita M."/>
            <person name="Arakawa K."/>
        </authorList>
    </citation>
    <scope>NUCLEOTIDE SEQUENCE [LARGE SCALE GENOMIC DNA]</scope>
</reference>
<keyword evidence="2" id="KW-1185">Reference proteome</keyword>
<name>A0A4Y2M4D0_ARAVE</name>